<evidence type="ECO:0000313" key="1">
    <source>
        <dbReference type="EMBL" id="MCA5005251.1"/>
    </source>
</evidence>
<proteinExistence type="predicted"/>
<name>A0ABS7Z4Y1_9SPHI</name>
<dbReference type="EMBL" id="JADEYP010000013">
    <property type="protein sequence ID" value="MCA5005251.1"/>
    <property type="molecule type" value="Genomic_DNA"/>
</dbReference>
<sequence length="197" mass="23379">MNIPNFIEKAKPFVRQAEVFVEASETDEIVAYSNENEAISFIVNHNNQWMALSENNDFEYFFEPIDVSTVDLKNYTALTTKNQLVYPNFEHLLHFGDEEIQDFVKQNDCDKDDLFDLQSIHDEGYIDFWMDHHPMYNNDGVYSYKGGWAMIWPDDDIPMQWDENLEFVYQVGVQNEPFIEIYYSKSDKNFICVERNT</sequence>
<gene>
    <name evidence="1" type="ORF">IPZ78_08810</name>
</gene>
<reference evidence="1" key="1">
    <citation type="submission" date="2020-10" db="EMBL/GenBank/DDBJ databases">
        <authorList>
            <person name="Lu T."/>
            <person name="Wang Q."/>
            <person name="Han X."/>
        </authorList>
    </citation>
    <scope>NUCLEOTIDE SEQUENCE</scope>
    <source>
        <strain evidence="1">WQ 366</strain>
    </source>
</reference>
<comment type="caution">
    <text evidence="1">The sequence shown here is derived from an EMBL/GenBank/DDBJ whole genome shotgun (WGS) entry which is preliminary data.</text>
</comment>
<dbReference type="Proteomes" id="UP001165302">
    <property type="component" value="Unassembled WGS sequence"/>
</dbReference>
<protein>
    <submittedName>
        <fullName evidence="1">Uncharacterized protein</fullName>
    </submittedName>
</protein>
<organism evidence="1 2">
    <name type="scientific">Sphingobacterium bovistauri</name>
    <dbReference type="NCBI Taxonomy" id="2781959"/>
    <lineage>
        <taxon>Bacteria</taxon>
        <taxon>Pseudomonadati</taxon>
        <taxon>Bacteroidota</taxon>
        <taxon>Sphingobacteriia</taxon>
        <taxon>Sphingobacteriales</taxon>
        <taxon>Sphingobacteriaceae</taxon>
        <taxon>Sphingobacterium</taxon>
    </lineage>
</organism>
<keyword evidence="2" id="KW-1185">Reference proteome</keyword>
<evidence type="ECO:0000313" key="2">
    <source>
        <dbReference type="Proteomes" id="UP001165302"/>
    </source>
</evidence>
<accession>A0ABS7Z4Y1</accession>
<dbReference type="RefSeq" id="WP_225552802.1">
    <property type="nucleotide sequence ID" value="NZ_JADEYP010000013.1"/>
</dbReference>